<dbReference type="AlphaFoldDB" id="A0A7U7L962"/>
<accession>A0A7U7L962</accession>
<evidence type="ECO:0000313" key="1">
    <source>
        <dbReference type="EMBL" id="EAA8668566.1"/>
    </source>
</evidence>
<dbReference type="Proteomes" id="UP000839834">
    <property type="component" value="Unassembled WGS sequence"/>
</dbReference>
<organism evidence="1">
    <name type="scientific">Salmonella enterica</name>
    <name type="common">Salmonella choleraesuis</name>
    <dbReference type="NCBI Taxonomy" id="28901"/>
    <lineage>
        <taxon>Bacteria</taxon>
        <taxon>Pseudomonadati</taxon>
        <taxon>Pseudomonadota</taxon>
        <taxon>Gammaproteobacteria</taxon>
        <taxon>Enterobacterales</taxon>
        <taxon>Enterobacteriaceae</taxon>
        <taxon>Salmonella</taxon>
    </lineage>
</organism>
<comment type="caution">
    <text evidence="1">The sequence shown here is derived from an EMBL/GenBank/DDBJ whole genome shotgun (WGS) entry which is preliminary data.</text>
</comment>
<gene>
    <name evidence="1" type="ORF">NL99_27450</name>
</gene>
<protein>
    <submittedName>
        <fullName evidence="1">Uncharacterized protein</fullName>
    </submittedName>
</protein>
<sequence length="62" mass="7255">MRTLALTNYRQGESGNSFKKYDSLFHQRMTAKIMFLKRTGNTGIQLQRAGQRRPAEIHPQKF</sequence>
<name>A0A7U7L962_SALER</name>
<reference evidence="1" key="1">
    <citation type="submission" date="2018-08" db="EMBL/GenBank/DDBJ databases">
        <authorList>
            <consortium name="GenomeTrakr network: Whole genome sequencing for foodborne pathogen traceback"/>
        </authorList>
    </citation>
    <scope>NUCLEOTIDE SEQUENCE [LARGE SCALE GENOMIC DNA]</scope>
    <source>
        <strain evidence="1">FLUFL-367</strain>
    </source>
</reference>
<proteinExistence type="predicted"/>
<dbReference type="EMBL" id="AAACVH010000093">
    <property type="protein sequence ID" value="EAA8668566.1"/>
    <property type="molecule type" value="Genomic_DNA"/>
</dbReference>